<comment type="caution">
    <text evidence="1">The sequence shown here is derived from an EMBL/GenBank/DDBJ whole genome shotgun (WGS) entry which is preliminary data.</text>
</comment>
<proteinExistence type="predicted"/>
<dbReference type="RefSeq" id="WP_027274062.1">
    <property type="nucleotide sequence ID" value="NZ_BRLH01000002.1"/>
</dbReference>
<evidence type="ECO:0000313" key="1">
    <source>
        <dbReference type="EMBL" id="GKX55125.1"/>
    </source>
</evidence>
<keyword evidence="2" id="KW-1185">Reference proteome</keyword>
<reference evidence="1" key="1">
    <citation type="submission" date="2022-06" db="EMBL/GenBank/DDBJ databases">
        <title>Draft genome sequences of Leminorella grimontii str. JCM5902.</title>
        <authorList>
            <person name="Wakabayashi Y."/>
            <person name="Kojima K."/>
        </authorList>
    </citation>
    <scope>NUCLEOTIDE SEQUENCE</scope>
    <source>
        <strain evidence="1">JCM 5902</strain>
    </source>
</reference>
<sequence>MAIDNSNTNKYFDALPNAEILYSDLANALEKVDVSTMTPEERLHLAHCCQEAQAGLCHCLTFIGDTMLSFAQSDVHEFTPESLCQLGHGITSIGLLVPALGELGRVAFSTQERQEVGGN</sequence>
<dbReference type="Proteomes" id="UP001058124">
    <property type="component" value="Unassembled WGS sequence"/>
</dbReference>
<gene>
    <name evidence="1" type="ORF">SOASR030_12370</name>
</gene>
<dbReference type="EMBL" id="BRLH01000002">
    <property type="protein sequence ID" value="GKX55125.1"/>
    <property type="molecule type" value="Genomic_DNA"/>
</dbReference>
<accession>A0AAV5MZ35</accession>
<evidence type="ECO:0000313" key="2">
    <source>
        <dbReference type="Proteomes" id="UP001058124"/>
    </source>
</evidence>
<protein>
    <submittedName>
        <fullName evidence="1">Uncharacterized protein</fullName>
    </submittedName>
</protein>
<name>A0AAV5MZ35_9GAMM</name>
<dbReference type="AlphaFoldDB" id="A0AAV5MZ35"/>
<organism evidence="1 2">
    <name type="scientific">Leminorella grimontii</name>
    <dbReference type="NCBI Taxonomy" id="82981"/>
    <lineage>
        <taxon>Bacteria</taxon>
        <taxon>Pseudomonadati</taxon>
        <taxon>Pseudomonadota</taxon>
        <taxon>Gammaproteobacteria</taxon>
        <taxon>Enterobacterales</taxon>
        <taxon>Budviciaceae</taxon>
        <taxon>Leminorella</taxon>
    </lineage>
</organism>